<dbReference type="PANTHER" id="PTHR43048">
    <property type="entry name" value="METHYLMALONYL-COA EPIMERASE"/>
    <property type="match status" value="1"/>
</dbReference>
<keyword evidence="1" id="KW-0479">Metal-binding</keyword>
<reference evidence="3 4" key="1">
    <citation type="submission" date="2024-03" db="EMBL/GenBank/DDBJ databases">
        <title>Novel species of the genus Variovorax.</title>
        <authorList>
            <person name="Liu Q."/>
            <person name="Xin Y.-H."/>
        </authorList>
    </citation>
    <scope>NUCLEOTIDE SEQUENCE [LARGE SCALE GENOMIC DNA]</scope>
    <source>
        <strain evidence="3 4">KACC 18501</strain>
    </source>
</reference>
<feature type="domain" description="VOC" evidence="2">
    <location>
        <begin position="6"/>
        <end position="113"/>
    </location>
</feature>
<protein>
    <submittedName>
        <fullName evidence="3">VOC family protein</fullName>
    </submittedName>
</protein>
<dbReference type="InterPro" id="IPR051785">
    <property type="entry name" value="MMCE/EMCE_epimerase"/>
</dbReference>
<evidence type="ECO:0000256" key="1">
    <source>
        <dbReference type="ARBA" id="ARBA00022723"/>
    </source>
</evidence>
<dbReference type="Gene3D" id="3.10.180.10">
    <property type="entry name" value="2,3-Dihydroxybiphenyl 1,2-Dioxygenase, domain 1"/>
    <property type="match status" value="2"/>
</dbReference>
<accession>A0ABU8W980</accession>
<dbReference type="InterPro" id="IPR037523">
    <property type="entry name" value="VOC_core"/>
</dbReference>
<evidence type="ECO:0000313" key="4">
    <source>
        <dbReference type="Proteomes" id="UP001363010"/>
    </source>
</evidence>
<feature type="domain" description="VOC" evidence="2">
    <location>
        <begin position="152"/>
        <end position="277"/>
    </location>
</feature>
<evidence type="ECO:0000313" key="3">
    <source>
        <dbReference type="EMBL" id="MEJ8826602.1"/>
    </source>
</evidence>
<dbReference type="PANTHER" id="PTHR43048:SF3">
    <property type="entry name" value="METHYLMALONYL-COA EPIMERASE, MITOCHONDRIAL"/>
    <property type="match status" value="1"/>
</dbReference>
<dbReference type="InterPro" id="IPR004360">
    <property type="entry name" value="Glyas_Fos-R_dOase_dom"/>
</dbReference>
<gene>
    <name evidence="3" type="ORF">WKW80_32080</name>
</gene>
<proteinExistence type="predicted"/>
<comment type="caution">
    <text evidence="3">The sequence shown here is derived from an EMBL/GenBank/DDBJ whole genome shotgun (WGS) entry which is preliminary data.</text>
</comment>
<dbReference type="InterPro" id="IPR029068">
    <property type="entry name" value="Glyas_Bleomycin-R_OHBP_Dase"/>
</dbReference>
<keyword evidence="4" id="KW-1185">Reference proteome</keyword>
<dbReference type="SUPFAM" id="SSF54593">
    <property type="entry name" value="Glyoxalase/Bleomycin resistance protein/Dihydroxybiphenyl dioxygenase"/>
    <property type="match status" value="1"/>
</dbReference>
<dbReference type="Proteomes" id="UP001363010">
    <property type="component" value="Unassembled WGS sequence"/>
</dbReference>
<evidence type="ECO:0000259" key="2">
    <source>
        <dbReference type="PROSITE" id="PS51819"/>
    </source>
</evidence>
<organism evidence="3 4">
    <name type="scientific">Variovorax humicola</name>
    <dbReference type="NCBI Taxonomy" id="1769758"/>
    <lineage>
        <taxon>Bacteria</taxon>
        <taxon>Pseudomonadati</taxon>
        <taxon>Pseudomonadota</taxon>
        <taxon>Betaproteobacteria</taxon>
        <taxon>Burkholderiales</taxon>
        <taxon>Comamonadaceae</taxon>
        <taxon>Variovorax</taxon>
    </lineage>
</organism>
<sequence length="315" mass="35152">MIKVRGAKYVVFGVSNPDDTREFMTDFGLVPVAWHDEATYLRGALPSPYVYIAEKSGDPSLRAFGMELESPADLVRAAEIEGASGIRELDRPGGGRVVDVFLPGGIRIELVHGIADFEPLPIQSALVINEGQRKARFNAPQRPPRVPAQVLRLGHVVLGVPDPIAAKDWAVQNLGMIVSDAMLVPGSKDEYIGFFMRCDRGSTPCDHHTLLITKSDVPSVHHVAFEVQDIDTVFMGHEWMMMRTHRPHWGVGRHVLGSQVFDYWWDPDGFRVEHYADGDLYDNTVPADIVQGTDDHLWAWGPEVPPAFFQKTRHI</sequence>
<dbReference type="PROSITE" id="PS51819">
    <property type="entry name" value="VOC"/>
    <property type="match status" value="2"/>
</dbReference>
<dbReference type="EMBL" id="JBBKZV010000037">
    <property type="protein sequence ID" value="MEJ8826602.1"/>
    <property type="molecule type" value="Genomic_DNA"/>
</dbReference>
<dbReference type="Pfam" id="PF00903">
    <property type="entry name" value="Glyoxalase"/>
    <property type="match status" value="1"/>
</dbReference>
<name>A0ABU8W980_9BURK</name>
<dbReference type="RefSeq" id="WP_340367640.1">
    <property type="nucleotide sequence ID" value="NZ_JBBKZV010000037.1"/>
</dbReference>